<sequence length="375" mass="42080">MTLCSGIYPARSNGESALRKSLFDILETTGFQQVNADGLVTITIEREIIPLLIMEIPEEGEDSCDASIQAELSMKRTWLSNMRRNMREKTCCPTFLLTCNGPWIGVLGGIFTDRFIVQCLTDVLWATHSSTYDDKQIVRFAQLFRVLSQSLDELRAYYEQHADSVPYFESGQPHPRCFPYPTSYVDTLGHEHTFSYDTPLESDPTCVAFEATSESGKKLVVKFVDRYGKDAHEHMAQLGLAPVLHHCAPLYPGDTSSCEQSTEGMYLGPLRMVVMDFVKGTTAAAVDRKDWPSDFAAQARAILQRLHEGGYVFGDFRPPNVMICDGKVQLIDFDWAGRKGSVFYPLDLSSAIEWPGAALELIEPGHDIVMWEKSF</sequence>
<dbReference type="Gene3D" id="1.10.510.10">
    <property type="entry name" value="Transferase(Phosphotransferase) domain 1"/>
    <property type="match status" value="1"/>
</dbReference>
<reference evidence="2" key="1">
    <citation type="journal article" date="2014" name="Proc. Natl. Acad. Sci. U.S.A.">
        <title>Extensive sampling of basidiomycete genomes demonstrates inadequacy of the white-rot/brown-rot paradigm for wood decay fungi.</title>
        <authorList>
            <person name="Riley R."/>
            <person name="Salamov A.A."/>
            <person name="Brown D.W."/>
            <person name="Nagy L.G."/>
            <person name="Floudas D."/>
            <person name="Held B.W."/>
            <person name="Levasseur A."/>
            <person name="Lombard V."/>
            <person name="Morin E."/>
            <person name="Otillar R."/>
            <person name="Lindquist E.A."/>
            <person name="Sun H."/>
            <person name="LaButti K.M."/>
            <person name="Schmutz J."/>
            <person name="Jabbour D."/>
            <person name="Luo H."/>
            <person name="Baker S.E."/>
            <person name="Pisabarro A.G."/>
            <person name="Walton J.D."/>
            <person name="Blanchette R.A."/>
            <person name="Henrissat B."/>
            <person name="Martin F."/>
            <person name="Cullen D."/>
            <person name="Hibbett D.S."/>
            <person name="Grigoriev I.V."/>
        </authorList>
    </citation>
    <scope>NUCLEOTIDE SEQUENCE [LARGE SCALE GENOMIC DNA]</scope>
    <source>
        <strain evidence="2">FD-172 SS1</strain>
    </source>
</reference>
<evidence type="ECO:0000313" key="1">
    <source>
        <dbReference type="EMBL" id="KDQ18500.1"/>
    </source>
</evidence>
<organism evidence="1 2">
    <name type="scientific">Botryobasidium botryosum (strain FD-172 SS1)</name>
    <dbReference type="NCBI Taxonomy" id="930990"/>
    <lineage>
        <taxon>Eukaryota</taxon>
        <taxon>Fungi</taxon>
        <taxon>Dikarya</taxon>
        <taxon>Basidiomycota</taxon>
        <taxon>Agaricomycotina</taxon>
        <taxon>Agaricomycetes</taxon>
        <taxon>Cantharellales</taxon>
        <taxon>Botryobasidiaceae</taxon>
        <taxon>Botryobasidium</taxon>
    </lineage>
</organism>
<dbReference type="HOGENOM" id="CLU_013871_2_2_1"/>
<gene>
    <name evidence="1" type="ORF">BOTBODRAFT_52492</name>
</gene>
<evidence type="ECO:0008006" key="3">
    <source>
        <dbReference type="Google" id="ProtNLM"/>
    </source>
</evidence>
<dbReference type="SUPFAM" id="SSF56112">
    <property type="entry name" value="Protein kinase-like (PK-like)"/>
    <property type="match status" value="1"/>
</dbReference>
<dbReference type="InterPro" id="IPR011009">
    <property type="entry name" value="Kinase-like_dom_sf"/>
</dbReference>
<name>A0A067MUW3_BOTB1</name>
<proteinExistence type="predicted"/>
<dbReference type="OrthoDB" id="4062651at2759"/>
<accession>A0A067MUW3</accession>
<keyword evidence="2" id="KW-1185">Reference proteome</keyword>
<protein>
    <recommendedName>
        <fullName evidence="3">Protein kinase domain-containing protein</fullName>
    </recommendedName>
</protein>
<dbReference type="EMBL" id="KL198021">
    <property type="protein sequence ID" value="KDQ18500.1"/>
    <property type="molecule type" value="Genomic_DNA"/>
</dbReference>
<dbReference type="Proteomes" id="UP000027195">
    <property type="component" value="Unassembled WGS sequence"/>
</dbReference>
<evidence type="ECO:0000313" key="2">
    <source>
        <dbReference type="Proteomes" id="UP000027195"/>
    </source>
</evidence>
<dbReference type="AlphaFoldDB" id="A0A067MUW3"/>
<dbReference type="InParanoid" id="A0A067MUW3"/>